<dbReference type="InterPro" id="IPR007235">
    <property type="entry name" value="Glyco_trans_28_C"/>
</dbReference>
<name>A0A7W3UKF2_9LACO</name>
<protein>
    <recommendedName>
        <fullName evidence="10">UDP-N-acetylglucosamine--N-acetylmuramyl-(pentapeptide) pyrophosphoryl-undecaprenol N-acetylglucosamine transferase</fullName>
        <ecNumber evidence="10">2.4.1.227</ecNumber>
    </recommendedName>
    <alternativeName>
        <fullName evidence="10">Undecaprenyl-PP-MurNAc-pentapeptide-UDPGlcNAc GlcNAc transferase</fullName>
    </alternativeName>
</protein>
<evidence type="ECO:0000259" key="12">
    <source>
        <dbReference type="Pfam" id="PF04101"/>
    </source>
</evidence>
<dbReference type="Pfam" id="PF03033">
    <property type="entry name" value="Glyco_transf_28"/>
    <property type="match status" value="1"/>
</dbReference>
<dbReference type="GO" id="GO:0051301">
    <property type="term" value="P:cell division"/>
    <property type="evidence" value="ECO:0007669"/>
    <property type="project" value="UniProtKB-KW"/>
</dbReference>
<evidence type="ECO:0000256" key="3">
    <source>
        <dbReference type="ARBA" id="ARBA00022676"/>
    </source>
</evidence>
<keyword evidence="5 10" id="KW-0133">Cell shape</keyword>
<comment type="subcellular location">
    <subcellularLocation>
        <location evidence="10">Cell membrane</location>
        <topology evidence="10">Peripheral membrane protein</topology>
        <orientation evidence="10">Cytoplasmic side</orientation>
    </subcellularLocation>
</comment>
<dbReference type="Proteomes" id="UP000517106">
    <property type="component" value="Unassembled WGS sequence"/>
</dbReference>
<evidence type="ECO:0000256" key="1">
    <source>
        <dbReference type="ARBA" id="ARBA00022475"/>
    </source>
</evidence>
<feature type="domain" description="Glycosyl transferase family 28 C-terminal" evidence="12">
    <location>
        <begin position="189"/>
        <end position="357"/>
    </location>
</feature>
<dbReference type="UniPathway" id="UPA00219"/>
<feature type="binding site" evidence="10">
    <location>
        <begin position="10"/>
        <end position="12"/>
    </location>
    <ligand>
        <name>UDP-N-acetyl-alpha-D-glucosamine</name>
        <dbReference type="ChEBI" id="CHEBI:57705"/>
    </ligand>
</feature>
<dbReference type="InterPro" id="IPR006009">
    <property type="entry name" value="GlcNAc_MurG"/>
</dbReference>
<dbReference type="GO" id="GO:0009252">
    <property type="term" value="P:peptidoglycan biosynthetic process"/>
    <property type="evidence" value="ECO:0007669"/>
    <property type="project" value="UniProtKB-UniRule"/>
</dbReference>
<dbReference type="NCBIfam" id="TIGR01133">
    <property type="entry name" value="murG"/>
    <property type="match status" value="1"/>
</dbReference>
<evidence type="ECO:0000256" key="5">
    <source>
        <dbReference type="ARBA" id="ARBA00022960"/>
    </source>
</evidence>
<evidence type="ECO:0000313" key="13">
    <source>
        <dbReference type="EMBL" id="MBB1097178.1"/>
    </source>
</evidence>
<dbReference type="GO" id="GO:0050511">
    <property type="term" value="F:undecaprenyldiphospho-muramoylpentapeptide beta-N-acetylglucosaminyltransferase activity"/>
    <property type="evidence" value="ECO:0007669"/>
    <property type="project" value="UniProtKB-UniRule"/>
</dbReference>
<dbReference type="Pfam" id="PF04101">
    <property type="entry name" value="Glyco_tran_28_C"/>
    <property type="match status" value="1"/>
</dbReference>
<gene>
    <name evidence="10 13" type="primary">murG</name>
    <name evidence="13" type="ORF">H5S09_04430</name>
</gene>
<evidence type="ECO:0000259" key="11">
    <source>
        <dbReference type="Pfam" id="PF03033"/>
    </source>
</evidence>
<accession>A0A7W3UKF2</accession>
<sequence length="369" mass="40702">MRLLVSGGGTGGHIYPALALIERLKQVEPDTEVLYVGTTRGLENKIVPDAGIKLETMHMQGFKRSLSLENFKTIYLFLNSVRHAKKIIKDFKPDVVLGTGGYVSGAVLYAAAKKHIPTVIHEQNSVVGVTNKFLSRYVDQIAIAFEAARNQFPVAKVTMTGNPRAQQVAAQRDSDFSWANYDLKDDIPTLMIFGGSQGAPKINKTVVDSITEFNKRPYQVIFATGQKRYDDVKKQLIEKKIKPSTNVKVVPYIKDMPAKMPKVAALVSRAGATTIAEVTALGVPTILIPSPYVTANHQVKNAQALVRNNAGLMITEDKLDSRSLLIQADKIMEDEQLRQEMANAAKKMGRPDAADRLIKVLHKAIDEHK</sequence>
<comment type="pathway">
    <text evidence="10">Cell wall biogenesis; peptidoglycan biosynthesis.</text>
</comment>
<evidence type="ECO:0000256" key="7">
    <source>
        <dbReference type="ARBA" id="ARBA00023136"/>
    </source>
</evidence>
<evidence type="ECO:0000256" key="9">
    <source>
        <dbReference type="ARBA" id="ARBA00023316"/>
    </source>
</evidence>
<dbReference type="RefSeq" id="WP_182595925.1">
    <property type="nucleotide sequence ID" value="NZ_JACIVA010000044.1"/>
</dbReference>
<dbReference type="GO" id="GO:0071555">
    <property type="term" value="P:cell wall organization"/>
    <property type="evidence" value="ECO:0007669"/>
    <property type="project" value="UniProtKB-KW"/>
</dbReference>
<evidence type="ECO:0000256" key="4">
    <source>
        <dbReference type="ARBA" id="ARBA00022679"/>
    </source>
</evidence>
<dbReference type="GO" id="GO:0008360">
    <property type="term" value="P:regulation of cell shape"/>
    <property type="evidence" value="ECO:0007669"/>
    <property type="project" value="UniProtKB-KW"/>
</dbReference>
<dbReference type="CDD" id="cd03785">
    <property type="entry name" value="GT28_MurG"/>
    <property type="match status" value="1"/>
</dbReference>
<organism evidence="13 14">
    <name type="scientific">Limosilactobacillus rudii</name>
    <dbReference type="NCBI Taxonomy" id="2759755"/>
    <lineage>
        <taxon>Bacteria</taxon>
        <taxon>Bacillati</taxon>
        <taxon>Bacillota</taxon>
        <taxon>Bacilli</taxon>
        <taxon>Lactobacillales</taxon>
        <taxon>Lactobacillaceae</taxon>
        <taxon>Limosilactobacillus</taxon>
    </lineage>
</organism>
<feature type="binding site" evidence="10">
    <location>
        <position position="196"/>
    </location>
    <ligand>
        <name>UDP-N-acetyl-alpha-D-glucosamine</name>
        <dbReference type="ChEBI" id="CHEBI:57705"/>
    </ligand>
</feature>
<comment type="function">
    <text evidence="10">Cell wall formation. Catalyzes the transfer of a GlcNAc subunit on undecaprenyl-pyrophosphoryl-MurNAc-pentapeptide (lipid intermediate I) to form undecaprenyl-pyrophosphoryl-MurNAc-(pentapeptide)GlcNAc (lipid intermediate II).</text>
</comment>
<evidence type="ECO:0000256" key="10">
    <source>
        <dbReference type="HAMAP-Rule" id="MF_00033"/>
    </source>
</evidence>
<proteinExistence type="inferred from homology"/>
<keyword evidence="1 10" id="KW-1003">Cell membrane</keyword>
<dbReference type="AlphaFoldDB" id="A0A7W3UKF2"/>
<dbReference type="EC" id="2.4.1.227" evidence="10"/>
<evidence type="ECO:0000313" key="14">
    <source>
        <dbReference type="Proteomes" id="UP000517106"/>
    </source>
</evidence>
<keyword evidence="7 10" id="KW-0472">Membrane</keyword>
<dbReference type="SUPFAM" id="SSF53756">
    <property type="entry name" value="UDP-Glycosyltransferase/glycogen phosphorylase"/>
    <property type="match status" value="1"/>
</dbReference>
<feature type="binding site" evidence="10">
    <location>
        <position position="253"/>
    </location>
    <ligand>
        <name>UDP-N-acetyl-alpha-D-glucosamine</name>
        <dbReference type="ChEBI" id="CHEBI:57705"/>
    </ligand>
</feature>
<keyword evidence="4 10" id="KW-0808">Transferase</keyword>
<feature type="binding site" evidence="10">
    <location>
        <position position="298"/>
    </location>
    <ligand>
        <name>UDP-N-acetyl-alpha-D-glucosamine</name>
        <dbReference type="ChEBI" id="CHEBI:57705"/>
    </ligand>
</feature>
<keyword evidence="9 10" id="KW-0961">Cell wall biogenesis/degradation</keyword>
<dbReference type="InterPro" id="IPR004276">
    <property type="entry name" value="GlycoTrans_28_N"/>
</dbReference>
<keyword evidence="6 10" id="KW-0573">Peptidoglycan synthesis</keyword>
<evidence type="ECO:0000256" key="6">
    <source>
        <dbReference type="ARBA" id="ARBA00022984"/>
    </source>
</evidence>
<dbReference type="PANTHER" id="PTHR21015">
    <property type="entry name" value="UDP-N-ACETYLGLUCOSAMINE--N-ACETYLMURAMYL-(PENTAPEPTIDE) PYROPHOSPHORYL-UNDECAPRENOL N-ACETYLGLUCOSAMINE TRANSFERASE 1"/>
    <property type="match status" value="1"/>
</dbReference>
<comment type="caution">
    <text evidence="10">Lacks conserved residue(s) required for the propagation of feature annotation.</text>
</comment>
<dbReference type="HAMAP" id="MF_00033">
    <property type="entry name" value="MurG"/>
    <property type="match status" value="1"/>
</dbReference>
<dbReference type="PANTHER" id="PTHR21015:SF22">
    <property type="entry name" value="GLYCOSYLTRANSFERASE"/>
    <property type="match status" value="1"/>
</dbReference>
<feature type="binding site" evidence="10">
    <location>
        <position position="124"/>
    </location>
    <ligand>
        <name>UDP-N-acetyl-alpha-D-glucosamine</name>
        <dbReference type="ChEBI" id="CHEBI:57705"/>
    </ligand>
</feature>
<keyword evidence="8 10" id="KW-0131">Cell cycle</keyword>
<comment type="catalytic activity">
    <reaction evidence="10">
        <text>Mur2Ac(oyl-L-Ala-gamma-D-Glu-L-Lys-D-Ala-D-Ala)-di-trans,octa-cis-undecaprenyl diphosphate + UDP-N-acetyl-alpha-D-glucosamine = beta-D-GlcNAc-(1-&gt;4)-Mur2Ac(oyl-L-Ala-gamma-D-Glu-L-Lys-D-Ala-D-Ala)-di-trans,octa-cis-undecaprenyl diphosphate + UDP + H(+)</text>
        <dbReference type="Rhea" id="RHEA:23192"/>
        <dbReference type="ChEBI" id="CHEBI:15378"/>
        <dbReference type="ChEBI" id="CHEBI:57705"/>
        <dbReference type="ChEBI" id="CHEBI:58223"/>
        <dbReference type="ChEBI" id="CHEBI:60032"/>
        <dbReference type="ChEBI" id="CHEBI:60033"/>
        <dbReference type="EC" id="2.4.1.227"/>
    </reaction>
</comment>
<evidence type="ECO:0000256" key="2">
    <source>
        <dbReference type="ARBA" id="ARBA00022618"/>
    </source>
</evidence>
<keyword evidence="14" id="KW-1185">Reference proteome</keyword>
<reference evidence="13 14" key="1">
    <citation type="submission" date="2020-07" db="EMBL/GenBank/DDBJ databases">
        <title>Description of Limosilactobacillus balticus sp. nov., Limosilactobacillus agrestis sp. nov., Limosilactobacillus albertensis sp. nov., Limosilactobacillus rudii sp. nov., Limosilactobacillus fastidiosus sp. nov., five novel Limosilactobacillus species isolated from the vertebrate gastrointestinal tract, and proposal of 6 subspecies of Limosilactobacillus reuteri adapted to the gastrointestinal tract of specific vertebrate hosts.</title>
        <authorList>
            <person name="Li F."/>
            <person name="Cheng C."/>
            <person name="Zheng J."/>
            <person name="Quevedo R.M."/>
            <person name="Li J."/>
            <person name="Roos S."/>
            <person name="Gaenzle M.G."/>
            <person name="Walter J."/>
        </authorList>
    </citation>
    <scope>NUCLEOTIDE SEQUENCE [LARGE SCALE GENOMIC DNA]</scope>
    <source>
        <strain evidence="13 14">STM2_1</strain>
    </source>
</reference>
<comment type="caution">
    <text evidence="13">The sequence shown here is derived from an EMBL/GenBank/DDBJ whole genome shotgun (WGS) entry which is preliminary data.</text>
</comment>
<evidence type="ECO:0000256" key="8">
    <source>
        <dbReference type="ARBA" id="ARBA00023306"/>
    </source>
</evidence>
<dbReference type="EMBL" id="JACIVA010000044">
    <property type="protein sequence ID" value="MBB1097178.1"/>
    <property type="molecule type" value="Genomic_DNA"/>
</dbReference>
<dbReference type="GO" id="GO:0005975">
    <property type="term" value="P:carbohydrate metabolic process"/>
    <property type="evidence" value="ECO:0007669"/>
    <property type="project" value="InterPro"/>
</dbReference>
<dbReference type="GO" id="GO:0005886">
    <property type="term" value="C:plasma membrane"/>
    <property type="evidence" value="ECO:0007669"/>
    <property type="project" value="UniProtKB-SubCell"/>
</dbReference>
<feature type="domain" description="Glycosyltransferase family 28 N-terminal" evidence="11">
    <location>
        <begin position="4"/>
        <end position="143"/>
    </location>
</feature>
<keyword evidence="3 10" id="KW-0328">Glycosyltransferase</keyword>
<comment type="similarity">
    <text evidence="10">Belongs to the glycosyltransferase 28 family. MurG subfamily.</text>
</comment>
<keyword evidence="2 10" id="KW-0132">Cell division</keyword>
<dbReference type="Gene3D" id="3.40.50.2000">
    <property type="entry name" value="Glycogen Phosphorylase B"/>
    <property type="match status" value="2"/>
</dbReference>